<protein>
    <submittedName>
        <fullName evidence="1">Uncharacterized protein</fullName>
    </submittedName>
</protein>
<dbReference type="EMBL" id="CM056741">
    <property type="protein sequence ID" value="KAJ8687191.1"/>
    <property type="molecule type" value="Genomic_DNA"/>
</dbReference>
<proteinExistence type="predicted"/>
<gene>
    <name evidence="1" type="ORF">QAD02_022985</name>
</gene>
<sequence>MTVLTTLARQISVSSHRAGCQRNFSNVGFVGLGCMGGFMAKNLIKKGYKLLVYDINKKAIDNVVSAGAKGAQSLAEVSQNSEVVITMLPMNEHVLESYTGKDGIISSAKKGTFLVDSSTVDPSVSQTVAKEAVKHGLRFIDGPVSGGVVGAENATLTFMVGGSKADYEDSKSLLEAMGSRAVHCGDIGMGQVAKMCNNMLLAISMIGVSEALSLGDKLGLDIKVLTDIINTSTGRCWSCEVYHPVPGIIPSVPSSNNYEGGFSVGLVSKDLGLANAAATRTGSPIPLGSLSHQMYRAMCANGLAGKDFSVVYQFLRGEAKK</sequence>
<comment type="caution">
    <text evidence="1">The sequence shown here is derived from an EMBL/GenBank/DDBJ whole genome shotgun (WGS) entry which is preliminary data.</text>
</comment>
<evidence type="ECO:0000313" key="1">
    <source>
        <dbReference type="EMBL" id="KAJ8687191.1"/>
    </source>
</evidence>
<name>A0ACC2PWP2_9HYME</name>
<keyword evidence="2" id="KW-1185">Reference proteome</keyword>
<evidence type="ECO:0000313" key="2">
    <source>
        <dbReference type="Proteomes" id="UP001239111"/>
    </source>
</evidence>
<reference evidence="1" key="1">
    <citation type="submission" date="2023-04" db="EMBL/GenBank/DDBJ databases">
        <title>A chromosome-level genome assembly of the parasitoid wasp Eretmocerus hayati.</title>
        <authorList>
            <person name="Zhong Y."/>
            <person name="Liu S."/>
            <person name="Liu Y."/>
        </authorList>
    </citation>
    <scope>NUCLEOTIDE SEQUENCE</scope>
    <source>
        <strain evidence="1">ZJU_SS_LIU_2023</strain>
    </source>
</reference>
<dbReference type="Proteomes" id="UP001239111">
    <property type="component" value="Chromosome 1"/>
</dbReference>
<accession>A0ACC2PWP2</accession>
<organism evidence="1 2">
    <name type="scientific">Eretmocerus hayati</name>
    <dbReference type="NCBI Taxonomy" id="131215"/>
    <lineage>
        <taxon>Eukaryota</taxon>
        <taxon>Metazoa</taxon>
        <taxon>Ecdysozoa</taxon>
        <taxon>Arthropoda</taxon>
        <taxon>Hexapoda</taxon>
        <taxon>Insecta</taxon>
        <taxon>Pterygota</taxon>
        <taxon>Neoptera</taxon>
        <taxon>Endopterygota</taxon>
        <taxon>Hymenoptera</taxon>
        <taxon>Apocrita</taxon>
        <taxon>Proctotrupomorpha</taxon>
        <taxon>Chalcidoidea</taxon>
        <taxon>Aphelinidae</taxon>
        <taxon>Aphelininae</taxon>
        <taxon>Eretmocerus</taxon>
    </lineage>
</organism>